<organism evidence="1 2">
    <name type="scientific">Linum trigynum</name>
    <dbReference type="NCBI Taxonomy" id="586398"/>
    <lineage>
        <taxon>Eukaryota</taxon>
        <taxon>Viridiplantae</taxon>
        <taxon>Streptophyta</taxon>
        <taxon>Embryophyta</taxon>
        <taxon>Tracheophyta</taxon>
        <taxon>Spermatophyta</taxon>
        <taxon>Magnoliopsida</taxon>
        <taxon>eudicotyledons</taxon>
        <taxon>Gunneridae</taxon>
        <taxon>Pentapetalae</taxon>
        <taxon>rosids</taxon>
        <taxon>fabids</taxon>
        <taxon>Malpighiales</taxon>
        <taxon>Linaceae</taxon>
        <taxon>Linum</taxon>
    </lineage>
</organism>
<protein>
    <submittedName>
        <fullName evidence="1">Uncharacterized protein</fullName>
    </submittedName>
</protein>
<reference evidence="1 2" key="1">
    <citation type="submission" date="2024-04" db="EMBL/GenBank/DDBJ databases">
        <authorList>
            <person name="Fracassetti M."/>
        </authorList>
    </citation>
    <scope>NUCLEOTIDE SEQUENCE [LARGE SCALE GENOMIC DNA]</scope>
</reference>
<name>A0AAV2FWC9_9ROSI</name>
<accession>A0AAV2FWC9</accession>
<sequence length="86" mass="9500">MAKVKSEVKFATAPVEAHFRWRVVGEGEIDNIDIWVVEEGLVGAVDFGVGRQIVGPGESGWRWQPFVRLGLNLSPEIPCTLCHQSP</sequence>
<dbReference type="AlphaFoldDB" id="A0AAV2FWC9"/>
<dbReference type="EMBL" id="OZ034820">
    <property type="protein sequence ID" value="CAL1402279.1"/>
    <property type="molecule type" value="Genomic_DNA"/>
</dbReference>
<evidence type="ECO:0000313" key="2">
    <source>
        <dbReference type="Proteomes" id="UP001497516"/>
    </source>
</evidence>
<dbReference type="Proteomes" id="UP001497516">
    <property type="component" value="Chromosome 7"/>
</dbReference>
<proteinExistence type="predicted"/>
<gene>
    <name evidence="1" type="ORF">LTRI10_LOCUS42287</name>
</gene>
<evidence type="ECO:0000313" key="1">
    <source>
        <dbReference type="EMBL" id="CAL1402279.1"/>
    </source>
</evidence>
<keyword evidence="2" id="KW-1185">Reference proteome</keyword>